<organism evidence="2 3">
    <name type="scientific">Micromonospora krabiensis</name>
    <dbReference type="NCBI Taxonomy" id="307121"/>
    <lineage>
        <taxon>Bacteria</taxon>
        <taxon>Bacillati</taxon>
        <taxon>Actinomycetota</taxon>
        <taxon>Actinomycetes</taxon>
        <taxon>Micromonosporales</taxon>
        <taxon>Micromonosporaceae</taxon>
        <taxon>Micromonospora</taxon>
    </lineage>
</organism>
<reference evidence="3" key="1">
    <citation type="submission" date="2016-06" db="EMBL/GenBank/DDBJ databases">
        <authorList>
            <person name="Varghese N."/>
            <person name="Submissions Spin"/>
        </authorList>
    </citation>
    <scope>NUCLEOTIDE SEQUENCE [LARGE SCALE GENOMIC DNA]</scope>
    <source>
        <strain evidence="3">DSM 45344</strain>
    </source>
</reference>
<accession>A0A1C3MWI8</accession>
<evidence type="ECO:0000313" key="3">
    <source>
        <dbReference type="Proteomes" id="UP000199393"/>
    </source>
</evidence>
<evidence type="ECO:0000256" key="1">
    <source>
        <dbReference type="SAM" id="MobiDB-lite"/>
    </source>
</evidence>
<keyword evidence="3" id="KW-1185">Reference proteome</keyword>
<proteinExistence type="predicted"/>
<dbReference type="RefSeq" id="WP_091587457.1">
    <property type="nucleotide sequence ID" value="NZ_JBHRWG010000002.1"/>
</dbReference>
<dbReference type="Proteomes" id="UP000199393">
    <property type="component" value="Chromosome I"/>
</dbReference>
<protein>
    <submittedName>
        <fullName evidence="2">Uncharacterized protein</fullName>
    </submittedName>
</protein>
<feature type="region of interest" description="Disordered" evidence="1">
    <location>
        <begin position="173"/>
        <end position="197"/>
    </location>
</feature>
<sequence length="197" mass="21173">MLNEKERFLAGSGDPRSARLLELADERGRLDGELREIAEAARAADAVADDLAALRERLRSAATWSDYDVSLGGALGGSAVMHSRLDETAALAARADRNLAVLRTALADVPGRPVIASQLSFDCLTRLAGVWLESVLADVAVRGQIRHAAAHAARCVTLVDDVRRRLNQRAASARERLATTATERRDLLTTPPTAQQS</sequence>
<feature type="compositionally biased region" description="Basic and acidic residues" evidence="1">
    <location>
        <begin position="173"/>
        <end position="187"/>
    </location>
</feature>
<gene>
    <name evidence="2" type="ORF">GA0070620_0133</name>
</gene>
<evidence type="ECO:0000313" key="2">
    <source>
        <dbReference type="EMBL" id="SBV24699.1"/>
    </source>
</evidence>
<dbReference type="EMBL" id="LT598496">
    <property type="protein sequence ID" value="SBV24699.1"/>
    <property type="molecule type" value="Genomic_DNA"/>
</dbReference>
<name>A0A1C3MWI8_9ACTN</name>
<dbReference type="OrthoDB" id="3540923at2"/>
<dbReference type="AlphaFoldDB" id="A0A1C3MWI8"/>